<dbReference type="RefSeq" id="WP_073581434.1">
    <property type="nucleotide sequence ID" value="NZ_CBCSEA010000001.1"/>
</dbReference>
<gene>
    <name evidence="1" type="ORF">SAMN05443547_0712</name>
</gene>
<reference evidence="2" key="1">
    <citation type="submission" date="2016-12" db="EMBL/GenBank/DDBJ databases">
        <authorList>
            <person name="Varghese N."/>
            <person name="Submissions S."/>
        </authorList>
    </citation>
    <scope>NUCLEOTIDE SEQUENCE [LARGE SCALE GENOMIC DNA]</scope>
    <source>
        <strain evidence="2">DSM 18830</strain>
    </source>
</reference>
<dbReference type="Proteomes" id="UP000184611">
    <property type="component" value="Unassembled WGS sequence"/>
</dbReference>
<dbReference type="OrthoDB" id="978751at2"/>
<dbReference type="STRING" id="416016.SAMN05443547_0712"/>
<sequence>MKRLFILSICLLFSSCFEITEKIKHTSNQSGEYSLVIDFSSSWFKTKSAILLEEVDGVSIPNEEDIKSKLAQFRAEASTIKGVSKIATSYNFNTYVFKINFSYNSLETLNAVLNVMDKKNNRIHFKNNNGRFERIASYPLPKDLTKDQDRKEDLLKANIIAVYTFDKEVATVQNINSSLSKSKKTVFLKQNIWSVLNNNKLMNNSISFNP</sequence>
<evidence type="ECO:0000313" key="2">
    <source>
        <dbReference type="Proteomes" id="UP000184611"/>
    </source>
</evidence>
<dbReference type="EMBL" id="FRYK01000001">
    <property type="protein sequence ID" value="SHO72381.1"/>
    <property type="molecule type" value="Genomic_DNA"/>
</dbReference>
<proteinExistence type="predicted"/>
<dbReference type="PROSITE" id="PS51257">
    <property type="entry name" value="PROKAR_LIPOPROTEIN"/>
    <property type="match status" value="1"/>
</dbReference>
<accession>A0A1M7ZU07</accession>
<organism evidence="1 2">
    <name type="scientific">Flavobacterium cucumis</name>
    <dbReference type="NCBI Taxonomy" id="416016"/>
    <lineage>
        <taxon>Bacteria</taxon>
        <taxon>Pseudomonadati</taxon>
        <taxon>Bacteroidota</taxon>
        <taxon>Flavobacteriia</taxon>
        <taxon>Flavobacteriales</taxon>
        <taxon>Flavobacteriaceae</taxon>
        <taxon>Flavobacterium</taxon>
    </lineage>
</organism>
<protein>
    <recommendedName>
        <fullName evidence="3">Lipoprotein</fullName>
    </recommendedName>
</protein>
<evidence type="ECO:0008006" key="3">
    <source>
        <dbReference type="Google" id="ProtNLM"/>
    </source>
</evidence>
<dbReference type="AlphaFoldDB" id="A0A1M7ZU07"/>
<evidence type="ECO:0000313" key="1">
    <source>
        <dbReference type="EMBL" id="SHO72381.1"/>
    </source>
</evidence>
<keyword evidence="2" id="KW-1185">Reference proteome</keyword>
<name>A0A1M7ZU07_9FLAO</name>